<dbReference type="Proteomes" id="UP000448943">
    <property type="component" value="Unassembled WGS sequence"/>
</dbReference>
<evidence type="ECO:0000313" key="9">
    <source>
        <dbReference type="Proteomes" id="UP000448943"/>
    </source>
</evidence>
<dbReference type="PROSITE" id="PS00216">
    <property type="entry name" value="SUGAR_TRANSPORT_1"/>
    <property type="match status" value="1"/>
</dbReference>
<feature type="transmembrane region" description="Helical" evidence="6">
    <location>
        <begin position="346"/>
        <end position="365"/>
    </location>
</feature>
<evidence type="ECO:0000259" key="7">
    <source>
        <dbReference type="PROSITE" id="PS50850"/>
    </source>
</evidence>
<dbReference type="RefSeq" id="WP_160645538.1">
    <property type="nucleotide sequence ID" value="NZ_SIJB01000017.1"/>
</dbReference>
<feature type="transmembrane region" description="Helical" evidence="6">
    <location>
        <begin position="106"/>
        <end position="124"/>
    </location>
</feature>
<evidence type="ECO:0000256" key="1">
    <source>
        <dbReference type="ARBA" id="ARBA00004651"/>
    </source>
</evidence>
<organism evidence="8 9">
    <name type="scientific">Chengkuizengella marina</name>
    <dbReference type="NCBI Taxonomy" id="2507566"/>
    <lineage>
        <taxon>Bacteria</taxon>
        <taxon>Bacillati</taxon>
        <taxon>Bacillota</taxon>
        <taxon>Bacilli</taxon>
        <taxon>Bacillales</taxon>
        <taxon>Paenibacillaceae</taxon>
        <taxon>Chengkuizengella</taxon>
    </lineage>
</organism>
<sequence>MVQINNQRTQSDNQTIYIIVYLMGFTHFLNDLVQAIVPALYPILRESLHLSYFQIGIVGFILSITTAIIQPFMGWWGDARFSPYSLPLGMLFTLIGVLLIGIVDNYYLLLIGIMFIGIGSAVFHPEGSRVVYYAAGNRRGLSQSIFQVGGNFGQAFAPIMAALVFAPLGKSGTLWFSIAVMIAILFLLKVSTWYKKTYSHQVLQKKQLDHQTSHISKKKIGYVFSILVIFITARTWYYSGITSFYQFYIMEKYHLTFSDAQVYVFLFLFGGVLGTFLGGTLSDRWGRKNIMLLSMFGTVPFSLALPFVNPFWAMLLCFMIGFIMLSSFTVMVIYAQELIPNKIGTVTGIILGLAFGLGAIGSGVLGLTIENVGLDQVMYWLSFLPLVGILLLFLPKGN</sequence>
<feature type="transmembrane region" description="Helical" evidence="6">
    <location>
        <begin position="313"/>
        <end position="334"/>
    </location>
</feature>
<name>A0A6N9Q0N4_9BACL</name>
<dbReference type="PANTHER" id="PTHR43129">
    <property type="entry name" value="FOSMIDOMYCIN RESISTANCE PROTEIN"/>
    <property type="match status" value="1"/>
</dbReference>
<dbReference type="InterPro" id="IPR036259">
    <property type="entry name" value="MFS_trans_sf"/>
</dbReference>
<dbReference type="PANTHER" id="PTHR43129:SF1">
    <property type="entry name" value="FOSMIDOMYCIN RESISTANCE PROTEIN"/>
    <property type="match status" value="1"/>
</dbReference>
<reference evidence="8 9" key="1">
    <citation type="submission" date="2019-01" db="EMBL/GenBank/DDBJ databases">
        <title>Chengkuizengella sp. nov., isolated from deep-sea sediment of East Pacific Ocean.</title>
        <authorList>
            <person name="Yang J."/>
            <person name="Lai Q."/>
            <person name="Shao Z."/>
        </authorList>
    </citation>
    <scope>NUCLEOTIDE SEQUENCE [LARGE SCALE GENOMIC DNA]</scope>
    <source>
        <strain evidence="8 9">YPA3-1-1</strain>
    </source>
</reference>
<evidence type="ECO:0000256" key="3">
    <source>
        <dbReference type="ARBA" id="ARBA00022692"/>
    </source>
</evidence>
<accession>A0A6N9Q0N4</accession>
<feature type="transmembrane region" description="Helical" evidence="6">
    <location>
        <begin position="81"/>
        <end position="100"/>
    </location>
</feature>
<feature type="transmembrane region" description="Helical" evidence="6">
    <location>
        <begin position="50"/>
        <end position="69"/>
    </location>
</feature>
<dbReference type="InterPro" id="IPR005829">
    <property type="entry name" value="Sugar_transporter_CS"/>
</dbReference>
<dbReference type="InterPro" id="IPR011701">
    <property type="entry name" value="MFS"/>
</dbReference>
<feature type="transmembrane region" description="Helical" evidence="6">
    <location>
        <begin position="290"/>
        <end position="307"/>
    </location>
</feature>
<dbReference type="PROSITE" id="PS50850">
    <property type="entry name" value="MFS"/>
    <property type="match status" value="1"/>
</dbReference>
<dbReference type="AlphaFoldDB" id="A0A6N9Q0N4"/>
<evidence type="ECO:0000256" key="2">
    <source>
        <dbReference type="ARBA" id="ARBA00022448"/>
    </source>
</evidence>
<feature type="transmembrane region" description="Helical" evidence="6">
    <location>
        <begin position="377"/>
        <end position="394"/>
    </location>
</feature>
<evidence type="ECO:0000256" key="5">
    <source>
        <dbReference type="ARBA" id="ARBA00023136"/>
    </source>
</evidence>
<dbReference type="Gene3D" id="1.20.1250.20">
    <property type="entry name" value="MFS general substrate transporter like domains"/>
    <property type="match status" value="2"/>
</dbReference>
<proteinExistence type="predicted"/>
<feature type="transmembrane region" description="Helical" evidence="6">
    <location>
        <begin position="260"/>
        <end position="278"/>
    </location>
</feature>
<keyword evidence="4 6" id="KW-1133">Transmembrane helix</keyword>
<feature type="transmembrane region" description="Helical" evidence="6">
    <location>
        <begin position="220"/>
        <end position="240"/>
    </location>
</feature>
<dbReference type="EMBL" id="SIJB01000017">
    <property type="protein sequence ID" value="NBI28746.1"/>
    <property type="molecule type" value="Genomic_DNA"/>
</dbReference>
<keyword evidence="3 6" id="KW-0812">Transmembrane</keyword>
<evidence type="ECO:0000313" key="8">
    <source>
        <dbReference type="EMBL" id="NBI28746.1"/>
    </source>
</evidence>
<keyword evidence="9" id="KW-1185">Reference proteome</keyword>
<comment type="subcellular location">
    <subcellularLocation>
        <location evidence="1">Cell membrane</location>
        <topology evidence="1">Multi-pass membrane protein</topology>
    </subcellularLocation>
</comment>
<dbReference type="GO" id="GO:0022857">
    <property type="term" value="F:transmembrane transporter activity"/>
    <property type="evidence" value="ECO:0007669"/>
    <property type="project" value="InterPro"/>
</dbReference>
<dbReference type="SUPFAM" id="SSF103473">
    <property type="entry name" value="MFS general substrate transporter"/>
    <property type="match status" value="1"/>
</dbReference>
<feature type="transmembrane region" description="Helical" evidence="6">
    <location>
        <begin position="16"/>
        <end position="44"/>
    </location>
</feature>
<dbReference type="GO" id="GO:0005886">
    <property type="term" value="C:plasma membrane"/>
    <property type="evidence" value="ECO:0007669"/>
    <property type="project" value="UniProtKB-SubCell"/>
</dbReference>
<keyword evidence="2" id="KW-0813">Transport</keyword>
<dbReference type="OrthoDB" id="9770492at2"/>
<dbReference type="CDD" id="cd17478">
    <property type="entry name" value="MFS_FsR"/>
    <property type="match status" value="1"/>
</dbReference>
<feature type="transmembrane region" description="Helical" evidence="6">
    <location>
        <begin position="174"/>
        <end position="194"/>
    </location>
</feature>
<feature type="domain" description="Major facilitator superfamily (MFS) profile" evidence="7">
    <location>
        <begin position="19"/>
        <end position="398"/>
    </location>
</feature>
<dbReference type="Pfam" id="PF07690">
    <property type="entry name" value="MFS_1"/>
    <property type="match status" value="1"/>
</dbReference>
<evidence type="ECO:0000256" key="4">
    <source>
        <dbReference type="ARBA" id="ARBA00022989"/>
    </source>
</evidence>
<comment type="caution">
    <text evidence="8">The sequence shown here is derived from an EMBL/GenBank/DDBJ whole genome shotgun (WGS) entry which is preliminary data.</text>
</comment>
<keyword evidence="5 6" id="KW-0472">Membrane</keyword>
<protein>
    <submittedName>
        <fullName evidence="8">MFS transporter</fullName>
    </submittedName>
</protein>
<dbReference type="InterPro" id="IPR020846">
    <property type="entry name" value="MFS_dom"/>
</dbReference>
<feature type="transmembrane region" description="Helical" evidence="6">
    <location>
        <begin position="145"/>
        <end position="168"/>
    </location>
</feature>
<gene>
    <name evidence="8" type="ORF">ERL59_07225</name>
</gene>
<evidence type="ECO:0000256" key="6">
    <source>
        <dbReference type="SAM" id="Phobius"/>
    </source>
</evidence>